<dbReference type="InterPro" id="IPR029062">
    <property type="entry name" value="Class_I_gatase-like"/>
</dbReference>
<proteinExistence type="predicted"/>
<dbReference type="GeneID" id="75830211"/>
<dbReference type="Proteomes" id="UP001055219">
    <property type="component" value="Unassembled WGS sequence"/>
</dbReference>
<feature type="domain" description="Glutamine amidotransferase" evidence="1">
    <location>
        <begin position="46"/>
        <end position="209"/>
    </location>
</feature>
<dbReference type="EMBL" id="JAGIXG020000041">
    <property type="protein sequence ID" value="KAI6779792.1"/>
    <property type="molecule type" value="Genomic_DNA"/>
</dbReference>
<dbReference type="GO" id="GO:0005829">
    <property type="term" value="C:cytosol"/>
    <property type="evidence" value="ECO:0007669"/>
    <property type="project" value="TreeGrafter"/>
</dbReference>
<sequence length="251" mass="28598">MRKFRLAVLECDTPIEPVVEKLGTYAKIFGTFVRRGLEGYIEDGGAMGVDLEVTSHQMVDMEELPNFKEVDCLMLTGSKHNAFEDHPWITRLVDYCRLAYETTDIPLVGICFGHQIIARALGAKVQRNAGVWEVAVDQVDLTPEGQKLFHSDKLFLHQMHQDIVATLPEGSVLLGKSPKCEIQGFYIPKRVLTLQAHPEFSEFIMDQVMRRRFEQKVFTPDVYESGISRASKEHDGLKVSKVIWKFLLEDL</sequence>
<name>A0A9Q0BBH2_9HYPO</name>
<keyword evidence="2" id="KW-0315">Glutamine amidotransferase</keyword>
<dbReference type="SUPFAM" id="SSF52317">
    <property type="entry name" value="Class I glutamine amidotransferase-like"/>
    <property type="match status" value="1"/>
</dbReference>
<dbReference type="CDD" id="cd01741">
    <property type="entry name" value="GATase1_1"/>
    <property type="match status" value="1"/>
</dbReference>
<dbReference type="RefSeq" id="XP_051360648.1">
    <property type="nucleotide sequence ID" value="XM_051508181.1"/>
</dbReference>
<dbReference type="AlphaFoldDB" id="A0A9Q0BBH2"/>
<dbReference type="PROSITE" id="PS51273">
    <property type="entry name" value="GATASE_TYPE_1"/>
    <property type="match status" value="1"/>
</dbReference>
<dbReference type="PANTHER" id="PTHR42695">
    <property type="entry name" value="GLUTAMINE AMIDOTRANSFERASE YLR126C-RELATED"/>
    <property type="match status" value="1"/>
</dbReference>
<keyword evidence="3" id="KW-1185">Reference proteome</keyword>
<gene>
    <name evidence="2" type="ORF">J7T54_003715</name>
</gene>
<evidence type="ECO:0000313" key="2">
    <source>
        <dbReference type="EMBL" id="KAI6779792.1"/>
    </source>
</evidence>
<reference evidence="2" key="2">
    <citation type="submission" date="2022-07" db="EMBL/GenBank/DDBJ databases">
        <authorList>
            <person name="Goncalves M.F.M."/>
            <person name="Hilario S."/>
            <person name="Van De Peer Y."/>
            <person name="Esteves A.C."/>
            <person name="Alves A."/>
        </authorList>
    </citation>
    <scope>NUCLEOTIDE SEQUENCE</scope>
    <source>
        <strain evidence="2">MUM 19.33</strain>
    </source>
</reference>
<comment type="caution">
    <text evidence="2">The sequence shown here is derived from an EMBL/GenBank/DDBJ whole genome shotgun (WGS) entry which is preliminary data.</text>
</comment>
<reference evidence="2" key="1">
    <citation type="journal article" date="2021" name="J Fungi (Basel)">
        <title>Genomic and Metabolomic Analyses of the Marine Fungus Emericellopsis cladophorae: Insights into Saltwater Adaptability Mechanisms and Its Biosynthetic Potential.</title>
        <authorList>
            <person name="Goncalves M.F.M."/>
            <person name="Hilario S."/>
            <person name="Van de Peer Y."/>
            <person name="Esteves A.C."/>
            <person name="Alves A."/>
        </authorList>
    </citation>
    <scope>NUCLEOTIDE SEQUENCE</scope>
    <source>
        <strain evidence="2">MUM 19.33</strain>
    </source>
</reference>
<dbReference type="InterPro" id="IPR044992">
    <property type="entry name" value="ChyE-like"/>
</dbReference>
<dbReference type="PANTHER" id="PTHR42695:SF5">
    <property type="entry name" value="GLUTAMINE AMIDOTRANSFERASE YLR126C-RELATED"/>
    <property type="match status" value="1"/>
</dbReference>
<dbReference type="Gene3D" id="3.40.50.880">
    <property type="match status" value="1"/>
</dbReference>
<dbReference type="InterPro" id="IPR017926">
    <property type="entry name" value="GATASE"/>
</dbReference>
<dbReference type="GO" id="GO:0005634">
    <property type="term" value="C:nucleus"/>
    <property type="evidence" value="ECO:0007669"/>
    <property type="project" value="TreeGrafter"/>
</dbReference>
<evidence type="ECO:0000313" key="3">
    <source>
        <dbReference type="Proteomes" id="UP001055219"/>
    </source>
</evidence>
<accession>A0A9Q0BBH2</accession>
<evidence type="ECO:0000259" key="1">
    <source>
        <dbReference type="Pfam" id="PF00117"/>
    </source>
</evidence>
<dbReference type="Pfam" id="PF00117">
    <property type="entry name" value="GATase"/>
    <property type="match status" value="1"/>
</dbReference>
<dbReference type="OrthoDB" id="92161at2759"/>
<organism evidence="2 3">
    <name type="scientific">Emericellopsis cladophorae</name>
    <dbReference type="NCBI Taxonomy" id="2686198"/>
    <lineage>
        <taxon>Eukaryota</taxon>
        <taxon>Fungi</taxon>
        <taxon>Dikarya</taxon>
        <taxon>Ascomycota</taxon>
        <taxon>Pezizomycotina</taxon>
        <taxon>Sordariomycetes</taxon>
        <taxon>Hypocreomycetidae</taxon>
        <taxon>Hypocreales</taxon>
        <taxon>Bionectriaceae</taxon>
        <taxon>Emericellopsis</taxon>
    </lineage>
</organism>
<protein>
    <submittedName>
        <fullName evidence="2">Glutamine amidotransferase-like protein-like protein</fullName>
    </submittedName>
</protein>